<evidence type="ECO:0000313" key="2">
    <source>
        <dbReference type="Proteomes" id="UP000299102"/>
    </source>
</evidence>
<dbReference type="EMBL" id="BGZK01001404">
    <property type="protein sequence ID" value="GBP79185.1"/>
    <property type="molecule type" value="Genomic_DNA"/>
</dbReference>
<protein>
    <submittedName>
        <fullName evidence="1">Uncharacterized protein</fullName>
    </submittedName>
</protein>
<name>A0A4C1YXW5_EUMVA</name>
<gene>
    <name evidence="1" type="ORF">EVAR_53051_1</name>
</gene>
<evidence type="ECO:0000313" key="1">
    <source>
        <dbReference type="EMBL" id="GBP79185.1"/>
    </source>
</evidence>
<organism evidence="1 2">
    <name type="scientific">Eumeta variegata</name>
    <name type="common">Bagworm moth</name>
    <name type="synonym">Eumeta japonica</name>
    <dbReference type="NCBI Taxonomy" id="151549"/>
    <lineage>
        <taxon>Eukaryota</taxon>
        <taxon>Metazoa</taxon>
        <taxon>Ecdysozoa</taxon>
        <taxon>Arthropoda</taxon>
        <taxon>Hexapoda</taxon>
        <taxon>Insecta</taxon>
        <taxon>Pterygota</taxon>
        <taxon>Neoptera</taxon>
        <taxon>Endopterygota</taxon>
        <taxon>Lepidoptera</taxon>
        <taxon>Glossata</taxon>
        <taxon>Ditrysia</taxon>
        <taxon>Tineoidea</taxon>
        <taxon>Psychidae</taxon>
        <taxon>Oiketicinae</taxon>
        <taxon>Eumeta</taxon>
    </lineage>
</organism>
<proteinExistence type="predicted"/>
<accession>A0A4C1YXW5</accession>
<sequence>MKARGNLKEFKERLLASTSKLEDLEKIEELNNLEIETIANRSSPDDFTMVCVRAGARECVLILQQNSASAFASAEVIGEKGKVRPAGRRAAAGLEAADQAVMRANDIRTPRISGVGQEANKKRVTATLQLFDKNYCADFVLRFPKCHQLFRNRSTRARYAYESPDMSSVRSGLNKTLEIRELARGTQALNISDGLGHKEKDNVRQ</sequence>
<keyword evidence="2" id="KW-1185">Reference proteome</keyword>
<comment type="caution">
    <text evidence="1">The sequence shown here is derived from an EMBL/GenBank/DDBJ whole genome shotgun (WGS) entry which is preliminary data.</text>
</comment>
<dbReference type="Proteomes" id="UP000299102">
    <property type="component" value="Unassembled WGS sequence"/>
</dbReference>
<dbReference type="AlphaFoldDB" id="A0A4C1YXW5"/>
<reference evidence="1 2" key="1">
    <citation type="journal article" date="2019" name="Commun. Biol.">
        <title>The bagworm genome reveals a unique fibroin gene that provides high tensile strength.</title>
        <authorList>
            <person name="Kono N."/>
            <person name="Nakamura H."/>
            <person name="Ohtoshi R."/>
            <person name="Tomita M."/>
            <person name="Numata K."/>
            <person name="Arakawa K."/>
        </authorList>
    </citation>
    <scope>NUCLEOTIDE SEQUENCE [LARGE SCALE GENOMIC DNA]</scope>
</reference>